<evidence type="ECO:0000313" key="3">
    <source>
        <dbReference type="Proteomes" id="UP000789759"/>
    </source>
</evidence>
<reference evidence="2" key="1">
    <citation type="submission" date="2021-06" db="EMBL/GenBank/DDBJ databases">
        <authorList>
            <person name="Kallberg Y."/>
            <person name="Tangrot J."/>
            <person name="Rosling A."/>
        </authorList>
    </citation>
    <scope>NUCLEOTIDE SEQUENCE</scope>
    <source>
        <strain evidence="2">FL966</strain>
    </source>
</reference>
<organism evidence="2 3">
    <name type="scientific">Cetraspora pellucida</name>
    <dbReference type="NCBI Taxonomy" id="1433469"/>
    <lineage>
        <taxon>Eukaryota</taxon>
        <taxon>Fungi</taxon>
        <taxon>Fungi incertae sedis</taxon>
        <taxon>Mucoromycota</taxon>
        <taxon>Glomeromycotina</taxon>
        <taxon>Glomeromycetes</taxon>
        <taxon>Diversisporales</taxon>
        <taxon>Gigasporaceae</taxon>
        <taxon>Cetraspora</taxon>
    </lineage>
</organism>
<dbReference type="OrthoDB" id="10550310at2759"/>
<accession>A0A9N9FXH3</accession>
<feature type="compositionally biased region" description="Low complexity" evidence="1">
    <location>
        <begin position="1"/>
        <end position="13"/>
    </location>
</feature>
<name>A0A9N9FXH3_9GLOM</name>
<comment type="caution">
    <text evidence="2">The sequence shown here is derived from an EMBL/GenBank/DDBJ whole genome shotgun (WGS) entry which is preliminary data.</text>
</comment>
<dbReference type="AlphaFoldDB" id="A0A9N9FXH3"/>
<dbReference type="EMBL" id="CAJVQA010003036">
    <property type="protein sequence ID" value="CAG8564356.1"/>
    <property type="molecule type" value="Genomic_DNA"/>
</dbReference>
<sequence length="94" mass="11234">MKKSSSSPKQAVSSRRDFNTISQTDKNKYHPKKEREQLAKILISHNSNLFLLKFNNRNESEKMFDEFEYEDKYLKEAEGYFTEEVLSDKLYNNL</sequence>
<feature type="region of interest" description="Disordered" evidence="1">
    <location>
        <begin position="1"/>
        <end position="33"/>
    </location>
</feature>
<evidence type="ECO:0000313" key="2">
    <source>
        <dbReference type="EMBL" id="CAG8564356.1"/>
    </source>
</evidence>
<gene>
    <name evidence="2" type="ORF">CPELLU_LOCUS5353</name>
</gene>
<dbReference type="Proteomes" id="UP000789759">
    <property type="component" value="Unassembled WGS sequence"/>
</dbReference>
<evidence type="ECO:0000256" key="1">
    <source>
        <dbReference type="SAM" id="MobiDB-lite"/>
    </source>
</evidence>
<proteinExistence type="predicted"/>
<keyword evidence="3" id="KW-1185">Reference proteome</keyword>
<protein>
    <submittedName>
        <fullName evidence="2">9466_t:CDS:1</fullName>
    </submittedName>
</protein>